<protein>
    <submittedName>
        <fullName evidence="2">Thioesterase</fullName>
    </submittedName>
</protein>
<dbReference type="Gene3D" id="3.10.129.10">
    <property type="entry name" value="Hotdog Thioesterase"/>
    <property type="match status" value="1"/>
</dbReference>
<comment type="caution">
    <text evidence="2">The sequence shown here is derived from an EMBL/GenBank/DDBJ whole genome shotgun (WGS) entry which is preliminary data.</text>
</comment>
<dbReference type="EMBL" id="VTOW01000004">
    <property type="protein sequence ID" value="NKE72907.1"/>
    <property type="molecule type" value="Genomic_DNA"/>
</dbReference>
<dbReference type="InterPro" id="IPR051490">
    <property type="entry name" value="THEM6_lcsJ_thioesterase"/>
</dbReference>
<dbReference type="InterPro" id="IPR029069">
    <property type="entry name" value="HotDog_dom_sf"/>
</dbReference>
<dbReference type="SUPFAM" id="SSF54637">
    <property type="entry name" value="Thioesterase/thiol ester dehydrase-isomerase"/>
    <property type="match status" value="1"/>
</dbReference>
<dbReference type="PANTHER" id="PTHR12475">
    <property type="match status" value="1"/>
</dbReference>
<evidence type="ECO:0000256" key="1">
    <source>
        <dbReference type="SAM" id="MobiDB-lite"/>
    </source>
</evidence>
<evidence type="ECO:0000313" key="2">
    <source>
        <dbReference type="EMBL" id="NKE72907.1"/>
    </source>
</evidence>
<reference evidence="2 3" key="1">
    <citation type="journal article" date="2020" name="Nature">
        <title>Bacterial chemolithoautotrophy via manganese oxidation.</title>
        <authorList>
            <person name="Yu H."/>
            <person name="Leadbetter J.R."/>
        </authorList>
    </citation>
    <scope>NUCLEOTIDE SEQUENCE [LARGE SCALE GENOMIC DNA]</scope>
    <source>
        <strain evidence="2 3">Mn-1</strain>
    </source>
</reference>
<gene>
    <name evidence="2" type="ORF">MNODULE_19320</name>
</gene>
<feature type="compositionally biased region" description="Basic and acidic residues" evidence="1">
    <location>
        <begin position="162"/>
        <end position="179"/>
    </location>
</feature>
<evidence type="ECO:0000313" key="3">
    <source>
        <dbReference type="Proteomes" id="UP000534783"/>
    </source>
</evidence>
<name>A0A7X6DTD7_9BACT</name>
<dbReference type="PANTHER" id="PTHR12475:SF4">
    <property type="entry name" value="PROTEIN THEM6"/>
    <property type="match status" value="1"/>
</dbReference>
<dbReference type="Proteomes" id="UP000534783">
    <property type="component" value="Unassembled WGS sequence"/>
</dbReference>
<dbReference type="AlphaFoldDB" id="A0A7X6DTD7"/>
<accession>A0A7X6DTD7</accession>
<dbReference type="Pfam" id="PF13279">
    <property type="entry name" value="4HBT_2"/>
    <property type="match status" value="1"/>
</dbReference>
<organism evidence="2 3">
    <name type="scientific">Candidatus Manganitrophus noduliformans</name>
    <dbReference type="NCBI Taxonomy" id="2606439"/>
    <lineage>
        <taxon>Bacteria</taxon>
        <taxon>Pseudomonadati</taxon>
        <taxon>Nitrospirota</taxon>
        <taxon>Nitrospiria</taxon>
        <taxon>Candidatus Troglogloeales</taxon>
        <taxon>Candidatus Manganitrophaceae</taxon>
        <taxon>Candidatus Manganitrophus</taxon>
    </lineage>
</organism>
<sequence>MNLFIRLIAILIGSFFRPPLKPLDASVLTLRVWPTDLDINAHMNNGRFLTVMDLGRLDLIARTPLGRTVVRFRWQPIVASALIRYFRPLNPFQKYRLKSRVVGWDEKWFFVEQRFERGGELIAIGLVKGLFRGRNGNVPIADVLKAVGVTHPSPDLPPAVQRWREAEGSLEKTRRGESS</sequence>
<dbReference type="RefSeq" id="WP_168062843.1">
    <property type="nucleotide sequence ID" value="NZ_VTOW01000004.1"/>
</dbReference>
<dbReference type="CDD" id="cd00586">
    <property type="entry name" value="4HBT"/>
    <property type="match status" value="1"/>
</dbReference>
<feature type="region of interest" description="Disordered" evidence="1">
    <location>
        <begin position="155"/>
        <end position="179"/>
    </location>
</feature>
<keyword evidence="3" id="KW-1185">Reference proteome</keyword>
<proteinExistence type="predicted"/>